<dbReference type="Proteomes" id="UP000254701">
    <property type="component" value="Unassembled WGS sequence"/>
</dbReference>
<dbReference type="RefSeq" id="WP_115732589.1">
    <property type="nucleotide sequence ID" value="NZ_BAAAVY010000034.1"/>
</dbReference>
<dbReference type="Gene3D" id="3.30.830.10">
    <property type="entry name" value="Metalloenzyme, LuxS/M16 peptidase-like"/>
    <property type="match status" value="2"/>
</dbReference>
<proteinExistence type="predicted"/>
<organism evidence="2 3">
    <name type="scientific">Aminobacter aminovorans</name>
    <name type="common">Chelatobacter heintzii</name>
    <dbReference type="NCBI Taxonomy" id="83263"/>
    <lineage>
        <taxon>Bacteria</taxon>
        <taxon>Pseudomonadati</taxon>
        <taxon>Pseudomonadota</taxon>
        <taxon>Alphaproteobacteria</taxon>
        <taxon>Hyphomicrobiales</taxon>
        <taxon>Phyllobacteriaceae</taxon>
        <taxon>Aminobacter</taxon>
    </lineage>
</organism>
<dbReference type="Pfam" id="PF05193">
    <property type="entry name" value="Peptidase_M16_C"/>
    <property type="match status" value="1"/>
</dbReference>
<dbReference type="SUPFAM" id="SSF63411">
    <property type="entry name" value="LuxS/MPP-like metallohydrolase"/>
    <property type="match status" value="2"/>
</dbReference>
<evidence type="ECO:0000259" key="1">
    <source>
        <dbReference type="Pfam" id="PF05193"/>
    </source>
</evidence>
<protein>
    <submittedName>
        <fullName evidence="2">Peptidase M16 inactive domain</fullName>
    </submittedName>
</protein>
<feature type="domain" description="Peptidase M16 C-terminal" evidence="1">
    <location>
        <begin position="207"/>
        <end position="381"/>
    </location>
</feature>
<dbReference type="OrthoDB" id="9811314at2"/>
<evidence type="ECO:0000313" key="2">
    <source>
        <dbReference type="EMBL" id="SUU90624.1"/>
    </source>
</evidence>
<dbReference type="InterPro" id="IPR050361">
    <property type="entry name" value="MPP/UQCRC_Complex"/>
</dbReference>
<reference evidence="2 3" key="1">
    <citation type="submission" date="2018-06" db="EMBL/GenBank/DDBJ databases">
        <authorList>
            <consortium name="Pathogen Informatics"/>
            <person name="Doyle S."/>
        </authorList>
    </citation>
    <scope>NUCLEOTIDE SEQUENCE [LARGE SCALE GENOMIC DNA]</scope>
    <source>
        <strain evidence="2 3">NCTC10684</strain>
    </source>
</reference>
<evidence type="ECO:0000313" key="3">
    <source>
        <dbReference type="Proteomes" id="UP000254701"/>
    </source>
</evidence>
<name>A0A380WR56_AMIAI</name>
<gene>
    <name evidence="2" type="ORF">NCTC10684_03882</name>
</gene>
<accession>A0A380WR56</accession>
<dbReference type="PANTHER" id="PTHR11851">
    <property type="entry name" value="METALLOPROTEASE"/>
    <property type="match status" value="1"/>
</dbReference>
<dbReference type="InterPro" id="IPR007863">
    <property type="entry name" value="Peptidase_M16_C"/>
</dbReference>
<dbReference type="EMBL" id="UFSM01000001">
    <property type="protein sequence ID" value="SUU90624.1"/>
    <property type="molecule type" value="Genomic_DNA"/>
</dbReference>
<dbReference type="GO" id="GO:0046872">
    <property type="term" value="F:metal ion binding"/>
    <property type="evidence" value="ECO:0007669"/>
    <property type="project" value="InterPro"/>
</dbReference>
<dbReference type="AlphaFoldDB" id="A0A380WR56"/>
<sequence>MTRLMAMRFKAPTFSTTRASAATLMLALVFLVLPAMVARAEVRIQEVRSDKGITAWLVEDYSVPIIAIKFLFDGGSTQDPVGKEGLANLMTGLFDEGAGDLDSDAFQIKLDEAGAEMGFNEGNDAVGGGMRMLADRQDDAFELLKLAVEKPRFDQAPLDRIRSQIVNGIVANARDPETQAARKWAEAIYGTHPYARPDMGTEASLATITADDLRAFHKANFARENIHVAVVGAIDAETLKKRLDQVFGALPEKAELRPVERVEPRLGQTMHIEYPLPQTSLQLVYPGVPREAPDFLAAALMEHILGGGTFSSRLFDEVREKRGLAYSVSSALINQEHSSSLIIGTATRSDRAAETLGVIREVIRKMAEEGPTEAELDAAKKYMLGAYAINNLDSSGAIAGTLVDLQTDKLGIDYMQRRIELINAVKLDDVKAAARKLLSVEPAIMILGPKFGESKG</sequence>
<dbReference type="PANTHER" id="PTHR11851:SF224">
    <property type="entry name" value="PROCESSING PROTEASE"/>
    <property type="match status" value="1"/>
</dbReference>
<dbReference type="InterPro" id="IPR011249">
    <property type="entry name" value="Metalloenz_LuxS/M16"/>
</dbReference>